<evidence type="ECO:0000256" key="7">
    <source>
        <dbReference type="SAM" id="SignalP"/>
    </source>
</evidence>
<feature type="chain" id="PRO_5046885872" description="LppP/LprE lipoprotein" evidence="7">
    <location>
        <begin position="23"/>
        <end position="170"/>
    </location>
</feature>
<feature type="signal peptide" evidence="7">
    <location>
        <begin position="1"/>
        <end position="22"/>
    </location>
</feature>
<keyword evidence="4" id="KW-0564">Palmitate</keyword>
<evidence type="ECO:0000313" key="9">
    <source>
        <dbReference type="Proteomes" id="UP001500729"/>
    </source>
</evidence>
<keyword evidence="5" id="KW-0449">Lipoprotein</keyword>
<dbReference type="InterPro" id="IPR025971">
    <property type="entry name" value="LppP/LprE"/>
</dbReference>
<evidence type="ECO:0000256" key="4">
    <source>
        <dbReference type="ARBA" id="ARBA00023139"/>
    </source>
</evidence>
<sequence>MRRRRVAGLLLVVLPLVGCGMAEPVPPGEPAVHSQAPAPPPAPSPAPAPFDLDAALALIEQQGFTPDVPETALRGPIRAISSTCTGSANGRCRAVFFFDGQAFVQKVEAGLVRILEQDGTQVRLEFPQYGPDDPGCCPSGQPSVHTIRVDNGALVAEPPVGWNPNRPSDY</sequence>
<dbReference type="Proteomes" id="UP001500729">
    <property type="component" value="Unassembled WGS sequence"/>
</dbReference>
<evidence type="ECO:0000313" key="8">
    <source>
        <dbReference type="EMBL" id="GAA0525468.1"/>
    </source>
</evidence>
<evidence type="ECO:0000256" key="6">
    <source>
        <dbReference type="SAM" id="MobiDB-lite"/>
    </source>
</evidence>
<gene>
    <name evidence="8" type="ORF">GCM10009533_26070</name>
</gene>
<proteinExistence type="predicted"/>
<keyword evidence="3" id="KW-0472">Membrane</keyword>
<evidence type="ECO:0000256" key="5">
    <source>
        <dbReference type="ARBA" id="ARBA00023288"/>
    </source>
</evidence>
<comment type="caution">
    <text evidence="8">The sequence shown here is derived from an EMBL/GenBank/DDBJ whole genome shotgun (WGS) entry which is preliminary data.</text>
</comment>
<keyword evidence="1" id="KW-1003">Cell membrane</keyword>
<dbReference type="EMBL" id="BAAAGS010000014">
    <property type="protein sequence ID" value="GAA0525468.1"/>
    <property type="molecule type" value="Genomic_DNA"/>
</dbReference>
<protein>
    <recommendedName>
        <fullName evidence="10">LppP/LprE lipoprotein</fullName>
    </recommendedName>
</protein>
<evidence type="ECO:0008006" key="10">
    <source>
        <dbReference type="Google" id="ProtNLM"/>
    </source>
</evidence>
<dbReference type="Pfam" id="PF14041">
    <property type="entry name" value="Lipoprotein_21"/>
    <property type="match status" value="1"/>
</dbReference>
<evidence type="ECO:0000256" key="3">
    <source>
        <dbReference type="ARBA" id="ARBA00023136"/>
    </source>
</evidence>
<keyword evidence="9" id="KW-1185">Reference proteome</keyword>
<evidence type="ECO:0000256" key="1">
    <source>
        <dbReference type="ARBA" id="ARBA00022475"/>
    </source>
</evidence>
<dbReference type="RefSeq" id="WP_011874629.1">
    <property type="nucleotide sequence ID" value="NZ_BAAAGS010000014.1"/>
</dbReference>
<feature type="region of interest" description="Disordered" evidence="6">
    <location>
        <begin position="28"/>
        <end position="50"/>
    </location>
</feature>
<keyword evidence="2 7" id="KW-0732">Signal</keyword>
<accession>A0ABP3MR01</accession>
<evidence type="ECO:0000256" key="2">
    <source>
        <dbReference type="ARBA" id="ARBA00022729"/>
    </source>
</evidence>
<name>A0ABP3MR01_SACER</name>
<reference evidence="9" key="1">
    <citation type="journal article" date="2019" name="Int. J. Syst. Evol. Microbiol.">
        <title>The Global Catalogue of Microorganisms (GCM) 10K type strain sequencing project: providing services to taxonomists for standard genome sequencing and annotation.</title>
        <authorList>
            <consortium name="The Broad Institute Genomics Platform"/>
            <consortium name="The Broad Institute Genome Sequencing Center for Infectious Disease"/>
            <person name="Wu L."/>
            <person name="Ma J."/>
        </authorList>
    </citation>
    <scope>NUCLEOTIDE SEQUENCE [LARGE SCALE GENOMIC DNA]</scope>
    <source>
        <strain evidence="9">JCM 10303</strain>
    </source>
</reference>
<feature type="compositionally biased region" description="Pro residues" evidence="6">
    <location>
        <begin position="37"/>
        <end position="48"/>
    </location>
</feature>
<organism evidence="8 9">
    <name type="scientific">Saccharopolyspora erythraea</name>
    <name type="common">Streptomyces erythraeus</name>
    <dbReference type="NCBI Taxonomy" id="1836"/>
    <lineage>
        <taxon>Bacteria</taxon>
        <taxon>Bacillati</taxon>
        <taxon>Actinomycetota</taxon>
        <taxon>Actinomycetes</taxon>
        <taxon>Pseudonocardiales</taxon>
        <taxon>Pseudonocardiaceae</taxon>
        <taxon>Saccharopolyspora</taxon>
    </lineage>
</organism>